<reference evidence="3" key="1">
    <citation type="submission" date="2019-02" db="EMBL/GenBank/DDBJ databases">
        <title>Isolation and identification of novel species under the genus Muribaculum.</title>
        <authorList>
            <person name="Miyake S."/>
            <person name="Ding Y."/>
            <person name="Low A."/>
            <person name="Soh M."/>
            <person name="Seedorf H."/>
        </authorList>
    </citation>
    <scope>NUCLEOTIDE SEQUENCE [LARGE SCALE GENOMIC DNA]</scope>
    <source>
        <strain evidence="3">H5</strain>
    </source>
</reference>
<accession>A0A4P7W496</accession>
<evidence type="ECO:0000313" key="2">
    <source>
        <dbReference type="EMBL" id="QCD42712.1"/>
    </source>
</evidence>
<feature type="domain" description="SF4 helicase" evidence="1">
    <location>
        <begin position="184"/>
        <end position="363"/>
    </location>
</feature>
<evidence type="ECO:0000313" key="3">
    <source>
        <dbReference type="Proteomes" id="UP000297149"/>
    </source>
</evidence>
<dbReference type="GO" id="GO:0006260">
    <property type="term" value="P:DNA replication"/>
    <property type="evidence" value="ECO:0007669"/>
    <property type="project" value="InterPro"/>
</dbReference>
<dbReference type="Gene3D" id="3.40.50.300">
    <property type="entry name" value="P-loop containing nucleotide triphosphate hydrolases"/>
    <property type="match status" value="1"/>
</dbReference>
<name>A0A4P7W496_9BACT</name>
<dbReference type="SUPFAM" id="SSF52540">
    <property type="entry name" value="P-loop containing nucleoside triphosphate hydrolases"/>
    <property type="match status" value="1"/>
</dbReference>
<dbReference type="GO" id="GO:0003678">
    <property type="term" value="F:DNA helicase activity"/>
    <property type="evidence" value="ECO:0007669"/>
    <property type="project" value="InterPro"/>
</dbReference>
<dbReference type="KEGG" id="ddb:E7747_10745"/>
<dbReference type="Pfam" id="PF03796">
    <property type="entry name" value="DnaB_C"/>
    <property type="match status" value="1"/>
</dbReference>
<gene>
    <name evidence="2" type="ORF">E7747_10745</name>
</gene>
<dbReference type="InterPro" id="IPR007694">
    <property type="entry name" value="DNA_helicase_DnaB-like_C"/>
</dbReference>
<dbReference type="GO" id="GO:0005524">
    <property type="term" value="F:ATP binding"/>
    <property type="evidence" value="ECO:0007669"/>
    <property type="project" value="InterPro"/>
</dbReference>
<dbReference type="AlphaFoldDB" id="A0A4P7W496"/>
<evidence type="ECO:0000259" key="1">
    <source>
        <dbReference type="Pfam" id="PF03796"/>
    </source>
</evidence>
<keyword evidence="3" id="KW-1185">Reference proteome</keyword>
<dbReference type="Proteomes" id="UP000297149">
    <property type="component" value="Chromosome"/>
</dbReference>
<protein>
    <recommendedName>
        <fullName evidence="1">SF4 helicase domain-containing protein</fullName>
    </recommendedName>
</protein>
<dbReference type="RefSeq" id="WP_128701925.1">
    <property type="nucleotide sequence ID" value="NZ_CP039396.1"/>
</dbReference>
<proteinExistence type="predicted"/>
<dbReference type="InterPro" id="IPR027417">
    <property type="entry name" value="P-loop_NTPase"/>
</dbReference>
<sequence>MAGKKNENVLTSEFLAELYNCAITNNQICSVVSRYMEDQFLPDPQYQLLNVTLKSYFNEYKTAPQYGIISQRLSSSRAVSELLEEIREVSTSVNPEGIRDQFEEYLKLVQFKKIFKEVSKKYEEGARLDAMMSFTHEALKLQQFTLKPEEFIDIAQTYEERLRENKMRSENPSSKMVNSFYIDGLDEMNKGRNLRTQLSLFLAMSGVGKSHIARWIGYNAAYISGLDVLHIQLEGAASETTDAYSAMLSGTTTYEYETGKVNNHTLEHLKDLLDTYKGTLRVKAYPKFGKEVSTTDIRNDLEKYREKYGKYPDVVVVDSLDLLTDSSGKNWDSKALRHKRIATAQDLKDLAGETDAWFVVTYQATIENPEWVNDEKNVLTAFNTSECKGLQRPCTHLISLNQSKREYREQTMRLYADKFRFCKKGEPFRIALDYEHEVFYDRVRTLNLPREAS</sequence>
<dbReference type="EMBL" id="CP039396">
    <property type="protein sequence ID" value="QCD42712.1"/>
    <property type="molecule type" value="Genomic_DNA"/>
</dbReference>
<organism evidence="2 3">
    <name type="scientific">Duncaniella dubosii</name>
    <dbReference type="NCBI Taxonomy" id="2518971"/>
    <lineage>
        <taxon>Bacteria</taxon>
        <taxon>Pseudomonadati</taxon>
        <taxon>Bacteroidota</taxon>
        <taxon>Bacteroidia</taxon>
        <taxon>Bacteroidales</taxon>
        <taxon>Muribaculaceae</taxon>
        <taxon>Duncaniella</taxon>
    </lineage>
</organism>